<evidence type="ECO:0000256" key="13">
    <source>
        <dbReference type="ARBA" id="ARBA00023075"/>
    </source>
</evidence>
<feature type="domain" description="NADH:quinone oxidoreductase/Mrp antiporter transmembrane" evidence="18">
    <location>
        <begin position="25"/>
        <end position="275"/>
    </location>
</feature>
<dbReference type="EMBL" id="HQ997772">
    <property type="protein sequence ID" value="ADZ05371.1"/>
    <property type="molecule type" value="Genomic_DNA"/>
</dbReference>
<geneLocation type="mitochondrion" evidence="19"/>
<evidence type="ECO:0000256" key="12">
    <source>
        <dbReference type="ARBA" id="ARBA00023027"/>
    </source>
</evidence>
<dbReference type="EC" id="7.1.1.2" evidence="3 17"/>
<dbReference type="CTD" id="4536"/>
<evidence type="ECO:0000256" key="3">
    <source>
        <dbReference type="ARBA" id="ARBA00012944"/>
    </source>
</evidence>
<keyword evidence="7 17" id="KW-0812">Transmembrane</keyword>
<evidence type="ECO:0000256" key="6">
    <source>
        <dbReference type="ARBA" id="ARBA00022660"/>
    </source>
</evidence>
<keyword evidence="9 17" id="KW-1278">Translocase</keyword>
<evidence type="ECO:0000313" key="19">
    <source>
        <dbReference type="EMBL" id="ADZ05371.1"/>
    </source>
</evidence>
<evidence type="ECO:0000259" key="18">
    <source>
        <dbReference type="Pfam" id="PF00361"/>
    </source>
</evidence>
<dbReference type="InterPro" id="IPR003917">
    <property type="entry name" value="NADH_UbQ_OxRdtase_chain2"/>
</dbReference>
<keyword evidence="11 17" id="KW-1133">Transmembrane helix</keyword>
<keyword evidence="12 17" id="KW-0520">NAD</keyword>
<evidence type="ECO:0000256" key="5">
    <source>
        <dbReference type="ARBA" id="ARBA00022448"/>
    </source>
</evidence>
<evidence type="ECO:0000256" key="4">
    <source>
        <dbReference type="ARBA" id="ARBA00021008"/>
    </source>
</evidence>
<reference evidence="19" key="2">
    <citation type="journal article" date="2012" name="BMC Genomics">
        <title>A comparative study of nemertean complete mitochondrial genomes, including two new ones for Nectonemertes cf. mirabilis and Zygeupolia rubens, may elucidate the fundamental pattern for the phylum Nemertea.</title>
        <authorList>
            <person name="Chen H.X."/>
            <person name="Sun S.C."/>
            <person name="Sundberg P."/>
            <person name="Ren W.C."/>
            <person name="Norenburg J.L."/>
        </authorList>
    </citation>
    <scope>NUCLEOTIDE SEQUENCE</scope>
</reference>
<evidence type="ECO:0000256" key="14">
    <source>
        <dbReference type="ARBA" id="ARBA00023128"/>
    </source>
</evidence>
<dbReference type="Pfam" id="PF00361">
    <property type="entry name" value="Proton_antipo_M"/>
    <property type="match status" value="1"/>
</dbReference>
<evidence type="ECO:0000256" key="7">
    <source>
        <dbReference type="ARBA" id="ARBA00022692"/>
    </source>
</evidence>
<feature type="transmembrane region" description="Helical" evidence="17">
    <location>
        <begin position="130"/>
        <end position="150"/>
    </location>
</feature>
<organism evidence="19">
    <name type="scientific">Nectonemertes cf. mirabilis HC-2011</name>
    <dbReference type="NCBI Taxonomy" id="992350"/>
    <lineage>
        <taxon>Eukaryota</taxon>
        <taxon>Metazoa</taxon>
        <taxon>Spiralia</taxon>
        <taxon>Lophotrochozoa</taxon>
        <taxon>Nemertea</taxon>
        <taxon>Enopla</taxon>
        <taxon>Hoplonemertea</taxon>
        <taxon>Monostilifera</taxon>
        <taxon>Eumonostilifera</taxon>
        <taxon>Nectonemertidae</taxon>
        <taxon>Nectonemertes</taxon>
    </lineage>
</organism>
<comment type="function">
    <text evidence="17">Core subunit of the mitochondrial membrane respiratory chain NADH dehydrogenase (Complex I) which catalyzes electron transfer from NADH through the respiratory chain, using ubiquinone as an electron acceptor. Essential for the catalytic activity and assembly of complex I.</text>
</comment>
<feature type="transmembrane region" description="Helical" evidence="17">
    <location>
        <begin position="88"/>
        <end position="110"/>
    </location>
</feature>
<comment type="catalytic activity">
    <reaction evidence="16 17">
        <text>a ubiquinone + NADH + 5 H(+)(in) = a ubiquinol + NAD(+) + 4 H(+)(out)</text>
        <dbReference type="Rhea" id="RHEA:29091"/>
        <dbReference type="Rhea" id="RHEA-COMP:9565"/>
        <dbReference type="Rhea" id="RHEA-COMP:9566"/>
        <dbReference type="ChEBI" id="CHEBI:15378"/>
        <dbReference type="ChEBI" id="CHEBI:16389"/>
        <dbReference type="ChEBI" id="CHEBI:17976"/>
        <dbReference type="ChEBI" id="CHEBI:57540"/>
        <dbReference type="ChEBI" id="CHEBI:57945"/>
        <dbReference type="EC" id="7.1.1.2"/>
    </reaction>
</comment>
<evidence type="ECO:0000256" key="11">
    <source>
        <dbReference type="ARBA" id="ARBA00022989"/>
    </source>
</evidence>
<keyword evidence="8 17" id="KW-0999">Mitochondrion inner membrane</keyword>
<feature type="transmembrane region" description="Helical" evidence="17">
    <location>
        <begin position="171"/>
        <end position="189"/>
    </location>
</feature>
<dbReference type="RefSeq" id="YP_006303218.1">
    <property type="nucleotide sequence ID" value="NC_017874.1"/>
</dbReference>
<dbReference type="InterPro" id="IPR001750">
    <property type="entry name" value="ND/Mrp_TM"/>
</dbReference>
<dbReference type="PANTHER" id="PTHR46552:SF1">
    <property type="entry name" value="NADH-UBIQUINONE OXIDOREDUCTASE CHAIN 2"/>
    <property type="match status" value="1"/>
</dbReference>
<evidence type="ECO:0000256" key="9">
    <source>
        <dbReference type="ARBA" id="ARBA00022967"/>
    </source>
</evidence>
<sequence>MLFPFFYFMVFFVVFGSFMSLSSFSWLSIWMGMELNLMCFLPIIVCGTGLQSVESAVKYFLVQVCGSSIFIFSGIFLFSFWFIKFSDFFLVIFIFSFLIKLGVFPFHWWFPAVMGGLSWFGCFFLSTWQKVIPLLLLLHFCSFSSFYFFFGSLSSVVGGFGGLNQANVRFLISYSSINHLGWIICLGAFSFSFSIMYFLVYVFFSSFLFFFFWCLDFSRFSSFFFLNFFFFLFFFFIGIFSMAGIPPFLGFFVKMLCLFQIGGSGGFIVILFLILGSLTSLYFYLALFFSFFFFSMSFGGGSFSFKNLSFFLMFMFFFLSLVGMLFFDFFFCLLF</sequence>
<feature type="transmembrane region" description="Helical" evidence="17">
    <location>
        <begin position="310"/>
        <end position="334"/>
    </location>
</feature>
<gene>
    <name evidence="19" type="primary">ND2</name>
</gene>
<dbReference type="InterPro" id="IPR050175">
    <property type="entry name" value="Complex_I_Subunit_2"/>
</dbReference>
<keyword evidence="13 17" id="KW-0830">Ubiquinone</keyword>
<feature type="transmembrane region" description="Helical" evidence="17">
    <location>
        <begin position="251"/>
        <end position="274"/>
    </location>
</feature>
<evidence type="ECO:0000256" key="17">
    <source>
        <dbReference type="RuleBase" id="RU003403"/>
    </source>
</evidence>
<comment type="similarity">
    <text evidence="2 17">Belongs to the complex I subunit 2 family.</text>
</comment>
<dbReference type="AlphaFoldDB" id="I1SR51"/>
<dbReference type="GO" id="GO:0006120">
    <property type="term" value="P:mitochondrial electron transport, NADH to ubiquinone"/>
    <property type="evidence" value="ECO:0007669"/>
    <property type="project" value="InterPro"/>
</dbReference>
<feature type="transmembrane region" description="Helical" evidence="17">
    <location>
        <begin position="59"/>
        <end position="81"/>
    </location>
</feature>
<evidence type="ECO:0000256" key="2">
    <source>
        <dbReference type="ARBA" id="ARBA00007012"/>
    </source>
</evidence>
<feature type="transmembrane region" description="Helical" evidence="17">
    <location>
        <begin position="6"/>
        <end position="28"/>
    </location>
</feature>
<comment type="subcellular location">
    <subcellularLocation>
        <location evidence="1 17">Mitochondrion inner membrane</location>
        <topology evidence="1 17">Multi-pass membrane protein</topology>
    </subcellularLocation>
</comment>
<keyword evidence="5" id="KW-0813">Transport</keyword>
<keyword evidence="6 17" id="KW-0679">Respiratory chain</keyword>
<evidence type="ECO:0000256" key="1">
    <source>
        <dbReference type="ARBA" id="ARBA00004448"/>
    </source>
</evidence>
<dbReference type="GO" id="GO:0005743">
    <property type="term" value="C:mitochondrial inner membrane"/>
    <property type="evidence" value="ECO:0007669"/>
    <property type="project" value="UniProtKB-SubCell"/>
</dbReference>
<dbReference type="PRINTS" id="PR01436">
    <property type="entry name" value="NADHDHGNASE2"/>
</dbReference>
<reference evidence="19" key="1">
    <citation type="submission" date="2011-01" db="EMBL/GenBank/DDBJ databases">
        <authorList>
            <person name="Chen H."/>
            <person name="Sun S."/>
            <person name="Sundberg P."/>
            <person name="Ren W."/>
            <person name="Norenburg J.L."/>
        </authorList>
    </citation>
    <scope>NUCLEOTIDE SEQUENCE</scope>
</reference>
<feature type="transmembrane region" description="Helical" evidence="17">
    <location>
        <begin position="195"/>
        <end position="215"/>
    </location>
</feature>
<evidence type="ECO:0000256" key="15">
    <source>
        <dbReference type="ARBA" id="ARBA00023136"/>
    </source>
</evidence>
<accession>I1SR51</accession>
<protein>
    <recommendedName>
        <fullName evidence="4 17">NADH-ubiquinone oxidoreductase chain 2</fullName>
        <ecNumber evidence="3 17">7.1.1.2</ecNumber>
    </recommendedName>
</protein>
<dbReference type="GO" id="GO:0008137">
    <property type="term" value="F:NADH dehydrogenase (ubiquinone) activity"/>
    <property type="evidence" value="ECO:0007669"/>
    <property type="project" value="UniProtKB-EC"/>
</dbReference>
<keyword evidence="10 17" id="KW-0249">Electron transport</keyword>
<proteinExistence type="inferred from homology"/>
<keyword evidence="14 17" id="KW-0496">Mitochondrion</keyword>
<feature type="transmembrane region" description="Helical" evidence="17">
    <location>
        <begin position="222"/>
        <end position="245"/>
    </location>
</feature>
<name>I1SR51_9BILA</name>
<keyword evidence="15 17" id="KW-0472">Membrane</keyword>
<feature type="transmembrane region" description="Helical" evidence="17">
    <location>
        <begin position="281"/>
        <end position="298"/>
    </location>
</feature>
<dbReference type="GeneID" id="12798818"/>
<evidence type="ECO:0000256" key="16">
    <source>
        <dbReference type="ARBA" id="ARBA00049551"/>
    </source>
</evidence>
<evidence type="ECO:0000256" key="8">
    <source>
        <dbReference type="ARBA" id="ARBA00022792"/>
    </source>
</evidence>
<dbReference type="PANTHER" id="PTHR46552">
    <property type="entry name" value="NADH-UBIQUINONE OXIDOREDUCTASE CHAIN 2"/>
    <property type="match status" value="1"/>
</dbReference>
<evidence type="ECO:0000256" key="10">
    <source>
        <dbReference type="ARBA" id="ARBA00022982"/>
    </source>
</evidence>